<dbReference type="Pfam" id="PF00235">
    <property type="entry name" value="Profilin"/>
    <property type="match status" value="1"/>
</dbReference>
<evidence type="ECO:0000313" key="3">
    <source>
        <dbReference type="EMBL" id="KXS22308.1"/>
    </source>
</evidence>
<dbReference type="Proteomes" id="UP000070544">
    <property type="component" value="Unassembled WGS sequence"/>
</dbReference>
<dbReference type="GO" id="GO:0005938">
    <property type="term" value="C:cell cortex"/>
    <property type="evidence" value="ECO:0007669"/>
    <property type="project" value="TreeGrafter"/>
</dbReference>
<comment type="similarity">
    <text evidence="1 2">Belongs to the profilin family.</text>
</comment>
<dbReference type="CDD" id="cd00148">
    <property type="entry name" value="PROF"/>
    <property type="match status" value="1"/>
</dbReference>
<name>A0A139AZY5_GONPJ</name>
<dbReference type="InterPro" id="IPR048278">
    <property type="entry name" value="PFN"/>
</dbReference>
<dbReference type="STRING" id="1344416.A0A139AZY5"/>
<dbReference type="PANTHER" id="PTHR11604:SF2">
    <property type="entry name" value="PROFILIN-4"/>
    <property type="match status" value="1"/>
</dbReference>
<evidence type="ECO:0000313" key="4">
    <source>
        <dbReference type="Proteomes" id="UP000070544"/>
    </source>
</evidence>
<protein>
    <recommendedName>
        <fullName evidence="2">Profilin</fullName>
    </recommendedName>
</protein>
<dbReference type="AlphaFoldDB" id="A0A139AZY5"/>
<keyword evidence="4" id="KW-1185">Reference proteome</keyword>
<evidence type="ECO:0000256" key="2">
    <source>
        <dbReference type="RuleBase" id="RU003909"/>
    </source>
</evidence>
<organism evidence="3 4">
    <name type="scientific">Gonapodya prolifera (strain JEL478)</name>
    <name type="common">Monoblepharis prolifera</name>
    <dbReference type="NCBI Taxonomy" id="1344416"/>
    <lineage>
        <taxon>Eukaryota</taxon>
        <taxon>Fungi</taxon>
        <taxon>Fungi incertae sedis</taxon>
        <taxon>Chytridiomycota</taxon>
        <taxon>Chytridiomycota incertae sedis</taxon>
        <taxon>Monoblepharidomycetes</taxon>
        <taxon>Monoblepharidales</taxon>
        <taxon>Gonapodyaceae</taxon>
        <taxon>Gonapodya</taxon>
    </lineage>
</organism>
<accession>A0A139AZY5</accession>
<dbReference type="OrthoDB" id="421374at2759"/>
<sequence length="135" mass="14927">MNQINETLLATRNIRDAAILRRKDGAIKAKTLGFFFNTCKSITEQLVDDELSKLSTAMDNPQHARTSGFELMSSHYKAVRADGLSLYGKNESGGVICARTTDFFIIGTYEAASMQPAIAVEAVEKLAEYMRQKAK</sequence>
<dbReference type="PANTHER" id="PTHR11604">
    <property type="entry name" value="PROFILIN"/>
    <property type="match status" value="1"/>
</dbReference>
<dbReference type="GO" id="GO:0003785">
    <property type="term" value="F:actin monomer binding"/>
    <property type="evidence" value="ECO:0007669"/>
    <property type="project" value="TreeGrafter"/>
</dbReference>
<dbReference type="InterPro" id="IPR036140">
    <property type="entry name" value="PFN_sf"/>
</dbReference>
<dbReference type="InterPro" id="IPR005455">
    <property type="entry name" value="PFN_euk"/>
</dbReference>
<dbReference type="EMBL" id="KQ965731">
    <property type="protein sequence ID" value="KXS22308.1"/>
    <property type="molecule type" value="Genomic_DNA"/>
</dbReference>
<dbReference type="SMART" id="SM00392">
    <property type="entry name" value="PROF"/>
    <property type="match status" value="1"/>
</dbReference>
<dbReference type="Gene3D" id="3.30.450.30">
    <property type="entry name" value="Dynein light chain 2a, cytoplasmic"/>
    <property type="match status" value="1"/>
</dbReference>
<keyword evidence="2" id="KW-0009">Actin-binding</keyword>
<dbReference type="OMA" id="CARTTDF"/>
<gene>
    <name evidence="3" type="ORF">M427DRAFT_141817</name>
</gene>
<dbReference type="SUPFAM" id="SSF55770">
    <property type="entry name" value="Profilin (actin-binding protein)"/>
    <property type="match status" value="1"/>
</dbReference>
<proteinExistence type="inferred from homology"/>
<evidence type="ECO:0000256" key="1">
    <source>
        <dbReference type="ARBA" id="ARBA00010058"/>
    </source>
</evidence>
<reference evidence="3 4" key="1">
    <citation type="journal article" date="2015" name="Genome Biol. Evol.">
        <title>Phylogenomic analyses indicate that early fungi evolved digesting cell walls of algal ancestors of land plants.</title>
        <authorList>
            <person name="Chang Y."/>
            <person name="Wang S."/>
            <person name="Sekimoto S."/>
            <person name="Aerts A.L."/>
            <person name="Choi C."/>
            <person name="Clum A."/>
            <person name="LaButti K.M."/>
            <person name="Lindquist E.A."/>
            <person name="Yee Ngan C."/>
            <person name="Ohm R.A."/>
            <person name="Salamov A.A."/>
            <person name="Grigoriev I.V."/>
            <person name="Spatafora J.W."/>
            <person name="Berbee M.L."/>
        </authorList>
    </citation>
    <scope>NUCLEOTIDE SEQUENCE [LARGE SCALE GENOMIC DNA]</scope>
    <source>
        <strain evidence="3 4">JEL478</strain>
    </source>
</reference>